<dbReference type="Pfam" id="PF03334">
    <property type="entry name" value="PhaG_MnhG_YufB"/>
    <property type="match status" value="1"/>
</dbReference>
<accession>A0A7C2FHL1</accession>
<feature type="transmembrane region" description="Helical" evidence="1">
    <location>
        <begin position="67"/>
        <end position="88"/>
    </location>
</feature>
<reference evidence="2" key="1">
    <citation type="journal article" date="2020" name="mSystems">
        <title>Genome- and Community-Level Interaction Insights into Carbon Utilization and Element Cycling Functions of Hydrothermarchaeota in Hydrothermal Sediment.</title>
        <authorList>
            <person name="Zhou Z."/>
            <person name="Liu Y."/>
            <person name="Xu W."/>
            <person name="Pan J."/>
            <person name="Luo Z.H."/>
            <person name="Li M."/>
        </authorList>
    </citation>
    <scope>NUCLEOTIDE SEQUENCE [LARGE SCALE GENOMIC DNA]</scope>
    <source>
        <strain evidence="2">SpSt-23</strain>
    </source>
</reference>
<dbReference type="AlphaFoldDB" id="A0A7C2FHL1"/>
<sequence>MIDQVLFYLGIGLIAIGGVMDIVASIGFFKFKEFYTRLHVATIGAIGGGFYPLIGIAIAVLGLDVEFWFKAVFSGVSLVAAAVIALGVPAGSHVLARSVYRSREAEPSVVADRLREDLEEGEKY</sequence>
<evidence type="ECO:0000313" key="2">
    <source>
        <dbReference type="EMBL" id="HEF87880.1"/>
    </source>
</evidence>
<protein>
    <submittedName>
        <fullName evidence="2">Cation:proton antiporter</fullName>
    </submittedName>
</protein>
<dbReference type="GO" id="GO:0015385">
    <property type="term" value="F:sodium:proton antiporter activity"/>
    <property type="evidence" value="ECO:0007669"/>
    <property type="project" value="TreeGrafter"/>
</dbReference>
<organism evidence="2">
    <name type="scientific">Thermosphaera aggregans</name>
    <dbReference type="NCBI Taxonomy" id="54254"/>
    <lineage>
        <taxon>Archaea</taxon>
        <taxon>Thermoproteota</taxon>
        <taxon>Thermoprotei</taxon>
        <taxon>Desulfurococcales</taxon>
        <taxon>Desulfurococcaceae</taxon>
        <taxon>Thermosphaera</taxon>
    </lineage>
</organism>
<dbReference type="EMBL" id="DSJT01000034">
    <property type="protein sequence ID" value="HEF87880.1"/>
    <property type="molecule type" value="Genomic_DNA"/>
</dbReference>
<feature type="transmembrane region" description="Helical" evidence="1">
    <location>
        <begin position="6"/>
        <end position="28"/>
    </location>
</feature>
<dbReference type="PANTHER" id="PTHR34703:SF1">
    <property type="entry name" value="ANTIPORTER SUBUNIT MNHG2-RELATED"/>
    <property type="match status" value="1"/>
</dbReference>
<keyword evidence="1" id="KW-0812">Transmembrane</keyword>
<comment type="caution">
    <text evidence="2">The sequence shown here is derived from an EMBL/GenBank/DDBJ whole genome shotgun (WGS) entry which is preliminary data.</text>
</comment>
<keyword evidence="1" id="KW-0472">Membrane</keyword>
<gene>
    <name evidence="2" type="ORF">ENP55_06375</name>
</gene>
<name>A0A7C2FHL1_9CREN</name>
<feature type="transmembrane region" description="Helical" evidence="1">
    <location>
        <begin position="40"/>
        <end position="61"/>
    </location>
</feature>
<evidence type="ECO:0000256" key="1">
    <source>
        <dbReference type="SAM" id="Phobius"/>
    </source>
</evidence>
<proteinExistence type="predicted"/>
<dbReference type="PANTHER" id="PTHR34703">
    <property type="entry name" value="ANTIPORTER SUBUNIT MNHG2-RELATED"/>
    <property type="match status" value="1"/>
</dbReference>
<dbReference type="InterPro" id="IPR005133">
    <property type="entry name" value="PhaG_MnhG_YufB"/>
</dbReference>
<keyword evidence="1" id="KW-1133">Transmembrane helix</keyword>